<organism evidence="1 2">
    <name type="scientific">Arctium lappa</name>
    <name type="common">Greater burdock</name>
    <name type="synonym">Lappa major</name>
    <dbReference type="NCBI Taxonomy" id="4217"/>
    <lineage>
        <taxon>Eukaryota</taxon>
        <taxon>Viridiplantae</taxon>
        <taxon>Streptophyta</taxon>
        <taxon>Embryophyta</taxon>
        <taxon>Tracheophyta</taxon>
        <taxon>Spermatophyta</taxon>
        <taxon>Magnoliopsida</taxon>
        <taxon>eudicotyledons</taxon>
        <taxon>Gunneridae</taxon>
        <taxon>Pentapetalae</taxon>
        <taxon>asterids</taxon>
        <taxon>campanulids</taxon>
        <taxon>Asterales</taxon>
        <taxon>Asteraceae</taxon>
        <taxon>Carduoideae</taxon>
        <taxon>Cardueae</taxon>
        <taxon>Arctiinae</taxon>
        <taxon>Arctium</taxon>
    </lineage>
</organism>
<sequence length="226" mass="25562">MAANASNQTVCTNGLSQFTLQSILDKDKLNGMNFVDWFCFLRVVLNHEKKLYVLENPPPNPPARNASTEIMDAYDKHLNDSLDVSCLMLASMTTELLREHEDMNAWDMMSSLKSMFQLQARQERFDTVRALHACMMTEGSSFVLNYNMNGLEKTPTVLHGMLKTAERNMKSKLDLSKPKQVLMVKPKGGINKKKRVVTKGKRKVGSSNKEKGKGKIPEEAVRFNCN</sequence>
<proteinExistence type="predicted"/>
<reference evidence="2" key="1">
    <citation type="journal article" date="2022" name="Mol. Ecol. Resour.">
        <title>The genomes of chicory, endive, great burdock and yacon provide insights into Asteraceae palaeo-polyploidization history and plant inulin production.</title>
        <authorList>
            <person name="Fan W."/>
            <person name="Wang S."/>
            <person name="Wang H."/>
            <person name="Wang A."/>
            <person name="Jiang F."/>
            <person name="Liu H."/>
            <person name="Zhao H."/>
            <person name="Xu D."/>
            <person name="Zhang Y."/>
        </authorList>
    </citation>
    <scope>NUCLEOTIDE SEQUENCE [LARGE SCALE GENOMIC DNA]</scope>
    <source>
        <strain evidence="2">cv. Niubang</strain>
    </source>
</reference>
<dbReference type="Proteomes" id="UP001055879">
    <property type="component" value="Linkage Group LG11"/>
</dbReference>
<evidence type="ECO:0000313" key="2">
    <source>
        <dbReference type="Proteomes" id="UP001055879"/>
    </source>
</evidence>
<gene>
    <name evidence="1" type="ORF">L6452_32660</name>
</gene>
<keyword evidence="2" id="KW-1185">Reference proteome</keyword>
<evidence type="ECO:0000313" key="1">
    <source>
        <dbReference type="EMBL" id="KAI3692836.1"/>
    </source>
</evidence>
<comment type="caution">
    <text evidence="1">The sequence shown here is derived from an EMBL/GenBank/DDBJ whole genome shotgun (WGS) entry which is preliminary data.</text>
</comment>
<reference evidence="1 2" key="2">
    <citation type="journal article" date="2022" name="Mol. Ecol. Resour.">
        <title>The genomes of chicory, endive, great burdock and yacon provide insights into Asteraceae paleo-polyploidization history and plant inulin production.</title>
        <authorList>
            <person name="Fan W."/>
            <person name="Wang S."/>
            <person name="Wang H."/>
            <person name="Wang A."/>
            <person name="Jiang F."/>
            <person name="Liu H."/>
            <person name="Zhao H."/>
            <person name="Xu D."/>
            <person name="Zhang Y."/>
        </authorList>
    </citation>
    <scope>NUCLEOTIDE SEQUENCE [LARGE SCALE GENOMIC DNA]</scope>
    <source>
        <strain evidence="2">cv. Niubang</strain>
    </source>
</reference>
<name>A0ACB8Z5V0_ARCLA</name>
<accession>A0ACB8Z5V0</accession>
<dbReference type="EMBL" id="CM042057">
    <property type="protein sequence ID" value="KAI3692836.1"/>
    <property type="molecule type" value="Genomic_DNA"/>
</dbReference>
<protein>
    <submittedName>
        <fullName evidence="1">Uncharacterized protein</fullName>
    </submittedName>
</protein>